<evidence type="ECO:0000313" key="1">
    <source>
        <dbReference type="EMBL" id="OGI47777.1"/>
    </source>
</evidence>
<evidence type="ECO:0000313" key="2">
    <source>
        <dbReference type="Proteomes" id="UP000178885"/>
    </source>
</evidence>
<sequence length="198" mass="22120">MTEAALTEMLALVERHGQERCREITTRARQEAQTILRAAHRAVRERTHRQLQELRHHRDRETARAQAELATARRGHQQRCDYVLIDSGGALLRAALLARWRDADARRRWANGLLNQARALLPRGPWRIAHPADWPAAERAVLAGLLTRELGAAPEFSEDRDVTAGLRLCTGGACLDGTIEALLADRRAVEALLLAEIG</sequence>
<comment type="caution">
    <text evidence="1">The sequence shown here is derived from an EMBL/GenBank/DDBJ whole genome shotgun (WGS) entry which is preliminary data.</text>
</comment>
<organism evidence="1 2">
    <name type="scientific">Candidatus Muproteobacteria bacterium RBG_16_65_34</name>
    <dbReference type="NCBI Taxonomy" id="1817760"/>
    <lineage>
        <taxon>Bacteria</taxon>
        <taxon>Pseudomonadati</taxon>
        <taxon>Pseudomonadota</taxon>
        <taxon>Candidatus Muproteobacteria</taxon>
    </lineage>
</organism>
<dbReference type="STRING" id="1817760.A2151_01135"/>
<dbReference type="AlphaFoldDB" id="A0A1F6TRJ6"/>
<reference evidence="1 2" key="1">
    <citation type="journal article" date="2016" name="Nat. Commun.">
        <title>Thousands of microbial genomes shed light on interconnected biogeochemical processes in an aquifer system.</title>
        <authorList>
            <person name="Anantharaman K."/>
            <person name="Brown C.T."/>
            <person name="Hug L.A."/>
            <person name="Sharon I."/>
            <person name="Castelle C.J."/>
            <person name="Probst A.J."/>
            <person name="Thomas B.C."/>
            <person name="Singh A."/>
            <person name="Wilkins M.J."/>
            <person name="Karaoz U."/>
            <person name="Brodie E.L."/>
            <person name="Williams K.H."/>
            <person name="Hubbard S.S."/>
            <person name="Banfield J.F."/>
        </authorList>
    </citation>
    <scope>NUCLEOTIDE SEQUENCE [LARGE SCALE GENOMIC DNA]</scope>
</reference>
<protein>
    <submittedName>
        <fullName evidence="1">Uncharacterized protein</fullName>
    </submittedName>
</protein>
<proteinExistence type="predicted"/>
<dbReference type="Proteomes" id="UP000178885">
    <property type="component" value="Unassembled WGS sequence"/>
</dbReference>
<accession>A0A1F6TRJ6</accession>
<name>A0A1F6TRJ6_9PROT</name>
<dbReference type="EMBL" id="MFSU01000046">
    <property type="protein sequence ID" value="OGI47777.1"/>
    <property type="molecule type" value="Genomic_DNA"/>
</dbReference>
<gene>
    <name evidence="1" type="ORF">A2151_01135</name>
</gene>